<comment type="caution">
    <text evidence="2">The sequence shown here is derived from an EMBL/GenBank/DDBJ whole genome shotgun (WGS) entry which is preliminary data.</text>
</comment>
<dbReference type="RefSeq" id="WP_163651068.1">
    <property type="nucleotide sequence ID" value="NZ_JAAGRN010000001.1"/>
</dbReference>
<evidence type="ECO:0000313" key="2">
    <source>
        <dbReference type="EMBL" id="NDY81734.1"/>
    </source>
</evidence>
<evidence type="ECO:0000256" key="1">
    <source>
        <dbReference type="SAM" id="MobiDB-lite"/>
    </source>
</evidence>
<dbReference type="EMBL" id="JAAGRN010000001">
    <property type="protein sequence ID" value="NDY81734.1"/>
    <property type="molecule type" value="Genomic_DNA"/>
</dbReference>
<feature type="region of interest" description="Disordered" evidence="1">
    <location>
        <begin position="126"/>
        <end position="157"/>
    </location>
</feature>
<sequence>MRTLVDTHRVAYWGVLRPLQNRKSGLKRAITMMLDKRLSEGGLSAKQQRMVQRIICRTAKEFAMQGDADMRALHDKYSEETLTEIEKAQAAEAQAYFERMMGESLDEEDEFDNIDDVLHASIERMRKQAEAKAKAKERRQKRKNKKSDQNAPEFDQGDIDIQASLRTLYRQLASVLHPDRESDPETKKRKTDLMSQANTAYGRGDLFSLLQLQIKADMTQNQIAATLARNNIYALTGLIEQRISALQQEIRDLEFETVAEFVLPSAVSITESALKSHLTKKQRDLQSDIIGLKEDMTEIESNAGLKRWLKHQDEDI</sequence>
<accession>A0A6B2QWU2</accession>
<dbReference type="AlphaFoldDB" id="A0A6B2QWU2"/>
<organism evidence="2">
    <name type="scientific">Sheuella amnicola</name>
    <dbReference type="NCBI Taxonomy" id="2707330"/>
    <lineage>
        <taxon>Bacteria</taxon>
        <taxon>Pseudomonadati</taxon>
        <taxon>Pseudomonadota</taxon>
        <taxon>Betaproteobacteria</taxon>
        <taxon>Burkholderiales</taxon>
        <taxon>Alcaligenaceae</taxon>
        <taxon>Sheuella</taxon>
    </lineage>
</organism>
<protein>
    <recommendedName>
        <fullName evidence="3">Molecular chaperone DnaJ</fullName>
    </recommendedName>
</protein>
<reference evidence="2" key="1">
    <citation type="submission" date="2020-02" db="EMBL/GenBank/DDBJ databases">
        <authorList>
            <person name="Chen W.-M."/>
        </authorList>
    </citation>
    <scope>NUCLEOTIDE SEQUENCE</scope>
    <source>
        <strain evidence="2">NBD-18</strain>
    </source>
</reference>
<gene>
    <name evidence="2" type="ORF">G3I67_00680</name>
</gene>
<feature type="compositionally biased region" description="Basic residues" evidence="1">
    <location>
        <begin position="135"/>
        <end position="145"/>
    </location>
</feature>
<dbReference type="InterPro" id="IPR036869">
    <property type="entry name" value="J_dom_sf"/>
</dbReference>
<name>A0A6B2QWU2_9BURK</name>
<proteinExistence type="predicted"/>
<evidence type="ECO:0008006" key="3">
    <source>
        <dbReference type="Google" id="ProtNLM"/>
    </source>
</evidence>
<dbReference type="SUPFAM" id="SSF46565">
    <property type="entry name" value="Chaperone J-domain"/>
    <property type="match status" value="1"/>
</dbReference>